<dbReference type="Pfam" id="PF20174">
    <property type="entry name" value="DUF6540"/>
    <property type="match status" value="1"/>
</dbReference>
<sequence length="172" mass="18615">MPAKYRGFKAGGPVSKHLGCSGIETHFSYNPSNKKPSAMSQARSLYVAHYGHPLLKGAKHWSFLLYKPGDQHAKAYQLTGSTTTYEVKQPEEVTPAKSSSFMGQVPVGHIAESHVAAFEQMVLGLPITRGNTAWNCQNWIIGALAALKANGFNVTAYGLEDLRKLLAEATPA</sequence>
<reference evidence="1 2" key="1">
    <citation type="submission" date="2019-01" db="EMBL/GenBank/DDBJ databases">
        <title>Genome sequencing of the rare red list fungi Fomitopsis rosea.</title>
        <authorList>
            <person name="Buettner E."/>
            <person name="Kellner H."/>
        </authorList>
    </citation>
    <scope>NUCLEOTIDE SEQUENCE [LARGE SCALE GENOMIC DNA]</scope>
    <source>
        <strain evidence="1 2">DSM 105464</strain>
    </source>
</reference>
<comment type="caution">
    <text evidence="1">The sequence shown here is derived from an EMBL/GenBank/DDBJ whole genome shotgun (WGS) entry which is preliminary data.</text>
</comment>
<protein>
    <submittedName>
        <fullName evidence="1">Uncharacterized protein</fullName>
    </submittedName>
</protein>
<dbReference type="InterPro" id="IPR046670">
    <property type="entry name" value="DUF6540"/>
</dbReference>
<name>A0A4Y9YZU3_9APHY</name>
<accession>A0A4Y9YZU3</accession>
<dbReference type="EMBL" id="SEKV01000045">
    <property type="protein sequence ID" value="TFY67782.1"/>
    <property type="molecule type" value="Genomic_DNA"/>
</dbReference>
<evidence type="ECO:0000313" key="2">
    <source>
        <dbReference type="Proteomes" id="UP000298390"/>
    </source>
</evidence>
<gene>
    <name evidence="1" type="ORF">EVJ58_g1403</name>
</gene>
<dbReference type="AlphaFoldDB" id="A0A4Y9YZU3"/>
<proteinExistence type="predicted"/>
<evidence type="ECO:0000313" key="1">
    <source>
        <dbReference type="EMBL" id="TFY67782.1"/>
    </source>
</evidence>
<dbReference type="Proteomes" id="UP000298390">
    <property type="component" value="Unassembled WGS sequence"/>
</dbReference>
<organism evidence="1 2">
    <name type="scientific">Rhodofomes roseus</name>
    <dbReference type="NCBI Taxonomy" id="34475"/>
    <lineage>
        <taxon>Eukaryota</taxon>
        <taxon>Fungi</taxon>
        <taxon>Dikarya</taxon>
        <taxon>Basidiomycota</taxon>
        <taxon>Agaricomycotina</taxon>
        <taxon>Agaricomycetes</taxon>
        <taxon>Polyporales</taxon>
        <taxon>Rhodofomes</taxon>
    </lineage>
</organism>